<organism evidence="2 3">
    <name type="scientific">Meloidogyne enterolobii</name>
    <name type="common">Root-knot nematode worm</name>
    <name type="synonym">Meloidogyne mayaguensis</name>
    <dbReference type="NCBI Taxonomy" id="390850"/>
    <lineage>
        <taxon>Eukaryota</taxon>
        <taxon>Metazoa</taxon>
        <taxon>Ecdysozoa</taxon>
        <taxon>Nematoda</taxon>
        <taxon>Chromadorea</taxon>
        <taxon>Rhabditida</taxon>
        <taxon>Tylenchina</taxon>
        <taxon>Tylenchomorpha</taxon>
        <taxon>Tylenchoidea</taxon>
        <taxon>Meloidogynidae</taxon>
        <taxon>Meloidogyninae</taxon>
        <taxon>Meloidogyne</taxon>
    </lineage>
</organism>
<evidence type="ECO:0000313" key="2">
    <source>
        <dbReference type="EMBL" id="CAD2140782.1"/>
    </source>
</evidence>
<name>A0A6V7TZX3_MELEN</name>
<keyword evidence="1" id="KW-1133">Transmembrane helix</keyword>
<sequence length="57" mass="6710">MVVEEKKKDCWVMVMLFSAHTYCLGYISRKMQKRERIGLGQQHTDDKIYITCVGRGK</sequence>
<dbReference type="Proteomes" id="UP000580250">
    <property type="component" value="Unassembled WGS sequence"/>
</dbReference>
<protein>
    <submittedName>
        <fullName evidence="2">Uncharacterized protein</fullName>
    </submittedName>
</protein>
<comment type="caution">
    <text evidence="2">The sequence shown here is derived from an EMBL/GenBank/DDBJ whole genome shotgun (WGS) entry which is preliminary data.</text>
</comment>
<gene>
    <name evidence="2" type="ORF">MENT_LOCUS6621</name>
</gene>
<proteinExistence type="predicted"/>
<feature type="transmembrane region" description="Helical" evidence="1">
    <location>
        <begin position="12"/>
        <end position="28"/>
    </location>
</feature>
<evidence type="ECO:0000313" key="3">
    <source>
        <dbReference type="Proteomes" id="UP000580250"/>
    </source>
</evidence>
<accession>A0A6V7TZX3</accession>
<dbReference type="AlphaFoldDB" id="A0A6V7TZX3"/>
<dbReference type="EMBL" id="CAJEWN010000026">
    <property type="protein sequence ID" value="CAD2140782.1"/>
    <property type="molecule type" value="Genomic_DNA"/>
</dbReference>
<evidence type="ECO:0000256" key="1">
    <source>
        <dbReference type="SAM" id="Phobius"/>
    </source>
</evidence>
<keyword evidence="1" id="KW-0812">Transmembrane</keyword>
<reference evidence="2 3" key="1">
    <citation type="submission" date="2020-08" db="EMBL/GenBank/DDBJ databases">
        <authorList>
            <person name="Koutsovoulos G."/>
            <person name="Danchin GJ E."/>
        </authorList>
    </citation>
    <scope>NUCLEOTIDE SEQUENCE [LARGE SCALE GENOMIC DNA]</scope>
</reference>
<keyword evidence="1" id="KW-0472">Membrane</keyword>